<dbReference type="STRING" id="624147.SAMN04487970_102614"/>
<evidence type="ECO:0000313" key="3">
    <source>
        <dbReference type="Proteomes" id="UP000198601"/>
    </source>
</evidence>
<dbReference type="SUPFAM" id="SSF55729">
    <property type="entry name" value="Acyl-CoA N-acyltransferases (Nat)"/>
    <property type="match status" value="1"/>
</dbReference>
<protein>
    <submittedName>
        <fullName evidence="2">Protein N-acetyltransferase, RimJ/RimL family</fullName>
    </submittedName>
</protein>
<dbReference type="Pfam" id="PF13302">
    <property type="entry name" value="Acetyltransf_3"/>
    <property type="match status" value="1"/>
</dbReference>
<proteinExistence type="predicted"/>
<dbReference type="PROSITE" id="PS51186">
    <property type="entry name" value="GNAT"/>
    <property type="match status" value="1"/>
</dbReference>
<keyword evidence="2" id="KW-0808">Transferase</keyword>
<accession>A0A1G4SBM6</accession>
<dbReference type="InterPro" id="IPR051531">
    <property type="entry name" value="N-acetyltransferase"/>
</dbReference>
<dbReference type="EMBL" id="FMTT01000026">
    <property type="protein sequence ID" value="SCW66431.1"/>
    <property type="molecule type" value="Genomic_DNA"/>
</dbReference>
<sequence length="178" mass="19831">MMKVLETDRLVLRHQTLEDASFILELMNDPSWIRYIGDKGVKTLDEARSFIIKGPLDTYARLGFGFYLTELKEGGTPIGICGFAKRDFLEDVDVGYTFLPEFRGKGYAFEAASAAMAYAKSELGLKRIVAITYKDNHSSAKLLEKLGMRFEGMVPSAGTDREVCLYAINVEHAVKAGE</sequence>
<keyword evidence="3" id="KW-1185">Reference proteome</keyword>
<dbReference type="Proteomes" id="UP000198601">
    <property type="component" value="Unassembled WGS sequence"/>
</dbReference>
<evidence type="ECO:0000259" key="1">
    <source>
        <dbReference type="PROSITE" id="PS51186"/>
    </source>
</evidence>
<dbReference type="AlphaFoldDB" id="A0A1G4SBM6"/>
<dbReference type="InterPro" id="IPR000182">
    <property type="entry name" value="GNAT_dom"/>
</dbReference>
<reference evidence="3" key="1">
    <citation type="submission" date="2016-10" db="EMBL/GenBank/DDBJ databases">
        <authorList>
            <person name="Varghese N."/>
            <person name="Submissions S."/>
        </authorList>
    </citation>
    <scope>NUCLEOTIDE SEQUENCE [LARGE SCALE GENOMIC DNA]</scope>
    <source>
        <strain evidence="3">CGMCC 1.8946</strain>
    </source>
</reference>
<organism evidence="2 3">
    <name type="scientific">Paenibacillus tianmuensis</name>
    <dbReference type="NCBI Taxonomy" id="624147"/>
    <lineage>
        <taxon>Bacteria</taxon>
        <taxon>Bacillati</taxon>
        <taxon>Bacillota</taxon>
        <taxon>Bacilli</taxon>
        <taxon>Bacillales</taxon>
        <taxon>Paenibacillaceae</taxon>
        <taxon>Paenibacillus</taxon>
    </lineage>
</organism>
<feature type="domain" description="N-acetyltransferase" evidence="1">
    <location>
        <begin position="10"/>
        <end position="171"/>
    </location>
</feature>
<name>A0A1G4SBM6_9BACL</name>
<dbReference type="PANTHER" id="PTHR43792">
    <property type="entry name" value="GNAT FAMILY, PUTATIVE (AFU_ORTHOLOGUE AFUA_3G00765)-RELATED-RELATED"/>
    <property type="match status" value="1"/>
</dbReference>
<dbReference type="PANTHER" id="PTHR43792:SF1">
    <property type="entry name" value="N-ACETYLTRANSFERASE DOMAIN-CONTAINING PROTEIN"/>
    <property type="match status" value="1"/>
</dbReference>
<dbReference type="GO" id="GO:0016747">
    <property type="term" value="F:acyltransferase activity, transferring groups other than amino-acyl groups"/>
    <property type="evidence" value="ECO:0007669"/>
    <property type="project" value="InterPro"/>
</dbReference>
<gene>
    <name evidence="2" type="ORF">SAMN04487970_102614</name>
</gene>
<evidence type="ECO:0000313" key="2">
    <source>
        <dbReference type="EMBL" id="SCW66431.1"/>
    </source>
</evidence>
<dbReference type="Gene3D" id="3.40.630.30">
    <property type="match status" value="1"/>
</dbReference>
<dbReference type="InterPro" id="IPR016181">
    <property type="entry name" value="Acyl_CoA_acyltransferase"/>
</dbReference>